<keyword evidence="4" id="KW-1185">Reference proteome</keyword>
<feature type="chain" id="PRO_5046715599" description="Lipoprotein" evidence="2">
    <location>
        <begin position="21"/>
        <end position="213"/>
    </location>
</feature>
<sequence length="213" mass="24182">MRKLLLYFLFIAFLSSCSNATQDNKPEQPAEESTGVTSDIPVSPVTPNATAQVNTGKATPKDAEAEDCIFDQATQTDEFLRVVAALKGYKWNQETRTASFLLPQGDTLLISRGGCEHFTVSVEFRLRNDKTDYTKWSNVFSKALWIAKVLDHEFNYEELKSDIEANRINFSRYEETGTDVISFSEETLTDRNYTLERHLQPGLQKITLSYTIN</sequence>
<evidence type="ECO:0008006" key="5">
    <source>
        <dbReference type="Google" id="ProtNLM"/>
    </source>
</evidence>
<dbReference type="PROSITE" id="PS51257">
    <property type="entry name" value="PROKAR_LIPOPROTEIN"/>
    <property type="match status" value="1"/>
</dbReference>
<keyword evidence="2" id="KW-0732">Signal</keyword>
<feature type="region of interest" description="Disordered" evidence="1">
    <location>
        <begin position="21"/>
        <end position="59"/>
    </location>
</feature>
<feature type="signal peptide" evidence="2">
    <location>
        <begin position="1"/>
        <end position="20"/>
    </location>
</feature>
<feature type="compositionally biased region" description="Polar residues" evidence="1">
    <location>
        <begin position="45"/>
        <end position="57"/>
    </location>
</feature>
<evidence type="ECO:0000313" key="3">
    <source>
        <dbReference type="EMBL" id="MFD2245408.1"/>
    </source>
</evidence>
<accession>A0ABW5CTM1</accession>
<gene>
    <name evidence="3" type="ORF">ACFSKP_04025</name>
</gene>
<evidence type="ECO:0000313" key="4">
    <source>
        <dbReference type="Proteomes" id="UP001597374"/>
    </source>
</evidence>
<evidence type="ECO:0000256" key="1">
    <source>
        <dbReference type="SAM" id="MobiDB-lite"/>
    </source>
</evidence>
<comment type="caution">
    <text evidence="3">The sequence shown here is derived from an EMBL/GenBank/DDBJ whole genome shotgun (WGS) entry which is preliminary data.</text>
</comment>
<reference evidence="4" key="1">
    <citation type="journal article" date="2019" name="Int. J. Syst. Evol. Microbiol.">
        <title>The Global Catalogue of Microorganisms (GCM) 10K type strain sequencing project: providing services to taxonomists for standard genome sequencing and annotation.</title>
        <authorList>
            <consortium name="The Broad Institute Genomics Platform"/>
            <consortium name="The Broad Institute Genome Sequencing Center for Infectious Disease"/>
            <person name="Wu L."/>
            <person name="Ma J."/>
        </authorList>
    </citation>
    <scope>NUCLEOTIDE SEQUENCE [LARGE SCALE GENOMIC DNA]</scope>
    <source>
        <strain evidence="4">CGMCC 4.1782</strain>
    </source>
</reference>
<dbReference type="Proteomes" id="UP001597374">
    <property type="component" value="Unassembled WGS sequence"/>
</dbReference>
<proteinExistence type="predicted"/>
<evidence type="ECO:0000256" key="2">
    <source>
        <dbReference type="SAM" id="SignalP"/>
    </source>
</evidence>
<dbReference type="EMBL" id="JBHUIM010000001">
    <property type="protein sequence ID" value="MFD2245408.1"/>
    <property type="molecule type" value="Genomic_DNA"/>
</dbReference>
<dbReference type="RefSeq" id="WP_250429135.1">
    <property type="nucleotide sequence ID" value="NZ_JALPRR010000002.1"/>
</dbReference>
<protein>
    <recommendedName>
        <fullName evidence="5">Lipoprotein</fullName>
    </recommendedName>
</protein>
<organism evidence="3 4">
    <name type="scientific">Pontibacter ruber</name>
    <dbReference type="NCBI Taxonomy" id="1343895"/>
    <lineage>
        <taxon>Bacteria</taxon>
        <taxon>Pseudomonadati</taxon>
        <taxon>Bacteroidota</taxon>
        <taxon>Cytophagia</taxon>
        <taxon>Cytophagales</taxon>
        <taxon>Hymenobacteraceae</taxon>
        <taxon>Pontibacter</taxon>
    </lineage>
</organism>
<name>A0ABW5CTM1_9BACT</name>